<dbReference type="EMBL" id="QFBC01000006">
    <property type="protein sequence ID" value="PWE55465.1"/>
    <property type="molecule type" value="Genomic_DNA"/>
</dbReference>
<dbReference type="AlphaFoldDB" id="A0A2U2DQ71"/>
<comment type="caution">
    <text evidence="2">The sequence shown here is derived from an EMBL/GenBank/DDBJ whole genome shotgun (WGS) entry which is preliminary data.</text>
</comment>
<feature type="transmembrane region" description="Helical" evidence="1">
    <location>
        <begin position="20"/>
        <end position="40"/>
    </location>
</feature>
<accession>A0A2U2DQ71</accession>
<evidence type="ECO:0000313" key="2">
    <source>
        <dbReference type="EMBL" id="PWE55465.1"/>
    </source>
</evidence>
<dbReference type="PIRSF" id="PIRSF011386">
    <property type="entry name" value="FixH"/>
    <property type="match status" value="1"/>
</dbReference>
<dbReference type="InterPro" id="IPR008620">
    <property type="entry name" value="FixH"/>
</dbReference>
<reference evidence="2 3" key="1">
    <citation type="submission" date="2018-05" db="EMBL/GenBank/DDBJ databases">
        <title>The draft genome of strain NS-104.</title>
        <authorList>
            <person name="Hang P."/>
            <person name="Jiang J."/>
        </authorList>
    </citation>
    <scope>NUCLEOTIDE SEQUENCE [LARGE SCALE GENOMIC DNA]</scope>
    <source>
        <strain evidence="2 3">NS-104</strain>
    </source>
</reference>
<protein>
    <submittedName>
        <fullName evidence="2">Cation transporter</fullName>
    </submittedName>
</protein>
<keyword evidence="1" id="KW-0472">Membrane</keyword>
<keyword evidence="1" id="KW-0812">Transmembrane</keyword>
<dbReference type="OrthoDB" id="1495896at2"/>
<organism evidence="2 3">
    <name type="scientific">Metarhizobium album</name>
    <dbReference type="NCBI Taxonomy" id="2182425"/>
    <lineage>
        <taxon>Bacteria</taxon>
        <taxon>Pseudomonadati</taxon>
        <taxon>Pseudomonadota</taxon>
        <taxon>Alphaproteobacteria</taxon>
        <taxon>Hyphomicrobiales</taxon>
        <taxon>Rhizobiaceae</taxon>
        <taxon>Metarhizobium</taxon>
    </lineage>
</organism>
<keyword evidence="3" id="KW-1185">Reference proteome</keyword>
<sequence length="166" mass="17931">MNAIPNNPAGKGFTGRHMLAIMLAFFGVVIGVNMLMAWYATTSWSGLIVENTYVASQQFNGRAAAMRAMAASGIAGKISVRGGVIEYDLRNRDGSPAAADSVTVHFKRPVGDHQDFATELAKAGEGRFEKAYDVPVGEWIAEIVSKRGEETIMHEAFRFYVGEGAL</sequence>
<proteinExistence type="predicted"/>
<evidence type="ECO:0000313" key="3">
    <source>
        <dbReference type="Proteomes" id="UP000245252"/>
    </source>
</evidence>
<evidence type="ECO:0000256" key="1">
    <source>
        <dbReference type="SAM" id="Phobius"/>
    </source>
</evidence>
<dbReference type="Proteomes" id="UP000245252">
    <property type="component" value="Unassembled WGS sequence"/>
</dbReference>
<dbReference type="Pfam" id="PF05751">
    <property type="entry name" value="FixH"/>
    <property type="match status" value="1"/>
</dbReference>
<gene>
    <name evidence="2" type="ORF">DEM27_15540</name>
</gene>
<dbReference type="RefSeq" id="WP_109459163.1">
    <property type="nucleotide sequence ID" value="NZ_QFBC01000006.1"/>
</dbReference>
<keyword evidence="1" id="KW-1133">Transmembrane helix</keyword>
<name>A0A2U2DQ71_9HYPH</name>
<dbReference type="InterPro" id="IPR018037">
    <property type="entry name" value="FixH_proteobacterial"/>
</dbReference>